<dbReference type="HOGENOM" id="CLU_1283664_0_0_1"/>
<accession>K5X0R7</accession>
<evidence type="ECO:0000313" key="2">
    <source>
        <dbReference type="Proteomes" id="UP000008370"/>
    </source>
</evidence>
<dbReference type="KEGG" id="pco:PHACADRAFT_27231"/>
<dbReference type="RefSeq" id="XP_007394042.1">
    <property type="nucleotide sequence ID" value="XM_007393980.1"/>
</dbReference>
<keyword evidence="2" id="KW-1185">Reference proteome</keyword>
<dbReference type="EMBL" id="JH930471">
    <property type="protein sequence ID" value="EKM56337.1"/>
    <property type="molecule type" value="Genomic_DNA"/>
</dbReference>
<name>K5X0R7_PHACS</name>
<dbReference type="InParanoid" id="K5X0R7"/>
<organism evidence="1 2">
    <name type="scientific">Phanerochaete carnosa (strain HHB-10118-sp)</name>
    <name type="common">White-rot fungus</name>
    <name type="synonym">Peniophora carnosa</name>
    <dbReference type="NCBI Taxonomy" id="650164"/>
    <lineage>
        <taxon>Eukaryota</taxon>
        <taxon>Fungi</taxon>
        <taxon>Dikarya</taxon>
        <taxon>Basidiomycota</taxon>
        <taxon>Agaricomycotina</taxon>
        <taxon>Agaricomycetes</taxon>
        <taxon>Polyporales</taxon>
        <taxon>Phanerochaetaceae</taxon>
        <taxon>Phanerochaete</taxon>
    </lineage>
</organism>
<dbReference type="AlphaFoldDB" id="K5X0R7"/>
<proteinExistence type="predicted"/>
<protein>
    <submittedName>
        <fullName evidence="1">Uncharacterized protein</fullName>
    </submittedName>
</protein>
<dbReference type="GeneID" id="18919495"/>
<reference evidence="1 2" key="1">
    <citation type="journal article" date="2012" name="BMC Genomics">
        <title>Comparative genomics of the white-rot fungi, Phanerochaete carnosa and P. chrysosporium, to elucidate the genetic basis of the distinct wood types they colonize.</title>
        <authorList>
            <person name="Suzuki H."/>
            <person name="MacDonald J."/>
            <person name="Syed K."/>
            <person name="Salamov A."/>
            <person name="Hori C."/>
            <person name="Aerts A."/>
            <person name="Henrissat B."/>
            <person name="Wiebenga A."/>
            <person name="vanKuyk P.A."/>
            <person name="Barry K."/>
            <person name="Lindquist E."/>
            <person name="LaButti K."/>
            <person name="Lapidus A."/>
            <person name="Lucas S."/>
            <person name="Coutinho P."/>
            <person name="Gong Y."/>
            <person name="Samejima M."/>
            <person name="Mahadevan R."/>
            <person name="Abou-Zaid M."/>
            <person name="de Vries R.P."/>
            <person name="Igarashi K."/>
            <person name="Yadav J.S."/>
            <person name="Grigoriev I.V."/>
            <person name="Master E.R."/>
        </authorList>
    </citation>
    <scope>NUCLEOTIDE SEQUENCE [LARGE SCALE GENOMIC DNA]</scope>
    <source>
        <strain evidence="1 2">HHB-10118-sp</strain>
    </source>
</reference>
<sequence>MCDAKLNEPAADDDAGAADATAAVDGADALAALIVAEHGKAAEHGKDAAHEVDTLGQAAVADRQVVVHDLAQVDVEQRAARCRKRSCGSVRSMKVRTLVARSVSSKTGVCLWGACGDDGLGRRAWVGEIDEGAHAGGKECVEQDIAAAYIGSTSACGGVSGIGDSEGDIEWPESKGDAFLCDRWWLRGVACAVWWWVRRTKHAGTTMDGGGHALH</sequence>
<dbReference type="Proteomes" id="UP000008370">
    <property type="component" value="Unassembled WGS sequence"/>
</dbReference>
<evidence type="ECO:0000313" key="1">
    <source>
        <dbReference type="EMBL" id="EKM56337.1"/>
    </source>
</evidence>
<gene>
    <name evidence="1" type="ORF">PHACADRAFT_27231</name>
</gene>